<evidence type="ECO:0000313" key="2">
    <source>
        <dbReference type="Proteomes" id="UP001222027"/>
    </source>
</evidence>
<evidence type="ECO:0008006" key="3">
    <source>
        <dbReference type="Google" id="ProtNLM"/>
    </source>
</evidence>
<evidence type="ECO:0000313" key="1">
    <source>
        <dbReference type="EMBL" id="KAJ8498462.1"/>
    </source>
</evidence>
<dbReference type="InterPro" id="IPR011990">
    <property type="entry name" value="TPR-like_helical_dom_sf"/>
</dbReference>
<gene>
    <name evidence="1" type="ORF">OPV22_009014</name>
</gene>
<name>A0AAV8RDJ6_ENSVE</name>
<dbReference type="EMBL" id="JAQQAF010000003">
    <property type="protein sequence ID" value="KAJ8498462.1"/>
    <property type="molecule type" value="Genomic_DNA"/>
</dbReference>
<proteinExistence type="predicted"/>
<accession>A0AAV8RDJ6</accession>
<dbReference type="Gene3D" id="1.25.40.10">
    <property type="entry name" value="Tetratricopeptide repeat domain"/>
    <property type="match status" value="1"/>
</dbReference>
<reference evidence="1 2" key="1">
    <citation type="submission" date="2022-12" db="EMBL/GenBank/DDBJ databases">
        <title>Chromosome-scale assembly of the Ensete ventricosum genome.</title>
        <authorList>
            <person name="Dussert Y."/>
            <person name="Stocks J."/>
            <person name="Wendawek A."/>
            <person name="Woldeyes F."/>
            <person name="Nichols R.A."/>
            <person name="Borrell J.S."/>
        </authorList>
    </citation>
    <scope>NUCLEOTIDE SEQUENCE [LARGE SCALE GENOMIC DNA]</scope>
    <source>
        <strain evidence="2">cv. Maze</strain>
        <tissue evidence="1">Seeds</tissue>
    </source>
</reference>
<dbReference type="AlphaFoldDB" id="A0AAV8RDJ6"/>
<organism evidence="1 2">
    <name type="scientific">Ensete ventricosum</name>
    <name type="common">Abyssinian banana</name>
    <name type="synonym">Musa ensete</name>
    <dbReference type="NCBI Taxonomy" id="4639"/>
    <lineage>
        <taxon>Eukaryota</taxon>
        <taxon>Viridiplantae</taxon>
        <taxon>Streptophyta</taxon>
        <taxon>Embryophyta</taxon>
        <taxon>Tracheophyta</taxon>
        <taxon>Spermatophyta</taxon>
        <taxon>Magnoliopsida</taxon>
        <taxon>Liliopsida</taxon>
        <taxon>Zingiberales</taxon>
        <taxon>Musaceae</taxon>
        <taxon>Ensete</taxon>
    </lineage>
</organism>
<sequence length="214" mass="23459">MEKPPSLRPREGQRAADDLIKTVSSVLLAAQSPSGPPLDEALARFLPRLSPSLAAPILSAAAASPSFSSPGPLLSFYHLLRRSILSTSGDSSVAAEEFLPSLLALLPPLLRLKKFVDVKSLLLSFIPLDRRRLLHRHLLHGRPQPSKSLLDTAVASYAHLRQYHLAAQVFQSMRRRRLRPSLLTSNSLLSSLVRSPTISDELLNKLRYGPIDAA</sequence>
<comment type="caution">
    <text evidence="1">The sequence shown here is derived from an EMBL/GenBank/DDBJ whole genome shotgun (WGS) entry which is preliminary data.</text>
</comment>
<keyword evidence="2" id="KW-1185">Reference proteome</keyword>
<protein>
    <recommendedName>
        <fullName evidence="3">Pentatricopeptide repeat-containing protein</fullName>
    </recommendedName>
</protein>
<dbReference type="Proteomes" id="UP001222027">
    <property type="component" value="Unassembled WGS sequence"/>
</dbReference>